<dbReference type="GO" id="GO:0016618">
    <property type="term" value="F:hydroxypyruvate reductase [NAD(P)H] activity"/>
    <property type="evidence" value="ECO:0007669"/>
    <property type="project" value="UniProtKB-EC"/>
</dbReference>
<dbReference type="SUPFAM" id="SSF51735">
    <property type="entry name" value="NAD(P)-binding Rossmann-fold domains"/>
    <property type="match status" value="1"/>
</dbReference>
<organism evidence="6 7">
    <name type="scientific">Pantoea rodasii</name>
    <dbReference type="NCBI Taxonomy" id="1076549"/>
    <lineage>
        <taxon>Bacteria</taxon>
        <taxon>Pseudomonadati</taxon>
        <taxon>Pseudomonadota</taxon>
        <taxon>Gammaproteobacteria</taxon>
        <taxon>Enterobacterales</taxon>
        <taxon>Erwiniaceae</taxon>
        <taxon>Pantoea</taxon>
    </lineage>
</organism>
<dbReference type="Pfam" id="PF02826">
    <property type="entry name" value="2-Hacid_dh_C"/>
    <property type="match status" value="1"/>
</dbReference>
<evidence type="ECO:0000256" key="3">
    <source>
        <dbReference type="ARBA" id="ARBA00023002"/>
    </source>
</evidence>
<dbReference type="CDD" id="cd12164">
    <property type="entry name" value="GDH_like_2"/>
    <property type="match status" value="1"/>
</dbReference>
<evidence type="ECO:0000256" key="2">
    <source>
        <dbReference type="ARBA" id="ARBA00022857"/>
    </source>
</evidence>
<dbReference type="EMBL" id="JTJJ01000088">
    <property type="protein sequence ID" value="KHJ66265.1"/>
    <property type="molecule type" value="Genomic_DNA"/>
</dbReference>
<evidence type="ECO:0000313" key="7">
    <source>
        <dbReference type="Proteomes" id="UP000030853"/>
    </source>
</evidence>
<dbReference type="RefSeq" id="WP_039334743.1">
    <property type="nucleotide sequence ID" value="NZ_JTJJ01000088.1"/>
</dbReference>
<dbReference type="PANTHER" id="PTHR43333:SF1">
    <property type="entry name" value="D-ISOMER SPECIFIC 2-HYDROXYACID DEHYDROGENASE NAD-BINDING DOMAIN-CONTAINING PROTEIN"/>
    <property type="match status" value="1"/>
</dbReference>
<dbReference type="PANTHER" id="PTHR43333">
    <property type="entry name" value="2-HACID_DH_C DOMAIN-CONTAINING PROTEIN"/>
    <property type="match status" value="1"/>
</dbReference>
<dbReference type="Proteomes" id="UP000030853">
    <property type="component" value="Unassembled WGS sequence"/>
</dbReference>
<dbReference type="GO" id="GO:0051287">
    <property type="term" value="F:NAD binding"/>
    <property type="evidence" value="ECO:0007669"/>
    <property type="project" value="InterPro"/>
</dbReference>
<dbReference type="PROSITE" id="PS00671">
    <property type="entry name" value="D_2_HYDROXYACID_DH_3"/>
    <property type="match status" value="1"/>
</dbReference>
<keyword evidence="2" id="KW-0521">NADP</keyword>
<name>A0A0B1R5A6_9GAMM</name>
<dbReference type="EC" id="1.1.1.79" evidence="6"/>
<dbReference type="AlphaFoldDB" id="A0A0B1R5A6"/>
<keyword evidence="4" id="KW-0520">NAD</keyword>
<feature type="domain" description="D-isomer specific 2-hydroxyacid dehydrogenase NAD-binding" evidence="5">
    <location>
        <begin position="107"/>
        <end position="277"/>
    </location>
</feature>
<dbReference type="InterPro" id="IPR036291">
    <property type="entry name" value="NAD(P)-bd_dom_sf"/>
</dbReference>
<keyword evidence="1" id="KW-0963">Cytoplasm</keyword>
<dbReference type="EC" id="1.1.1.81" evidence="6"/>
<dbReference type="InterPro" id="IPR029753">
    <property type="entry name" value="D-isomer_DH_CS"/>
</dbReference>
<gene>
    <name evidence="6" type="primary">ghrA</name>
    <name evidence="6" type="ORF">QU24_20055</name>
</gene>
<dbReference type="FunFam" id="3.40.50.720:FF:000110">
    <property type="entry name" value="Glyoxylate/hydroxypyruvate reductase A"/>
    <property type="match status" value="1"/>
</dbReference>
<dbReference type="InterPro" id="IPR006140">
    <property type="entry name" value="D-isomer_DH_NAD-bd"/>
</dbReference>
<evidence type="ECO:0000256" key="4">
    <source>
        <dbReference type="ARBA" id="ARBA00023027"/>
    </source>
</evidence>
<accession>A0A0B1R5A6</accession>
<sequence length="312" mass="34829">MEIIWYHPSSNPQSWIDGLHQRIPGVNVRYWQPGDNAPADYAIVRSPPTEMLAGRPLKGVFAMGAGVDEILKQQHAHPEMLSDEVPLIRLEDTGMARQMQEYANWCVLGWFRRFADYRQQQQRAHWQQLKGYERENFTIGILGAGVLGRSVLESLRQWGFPLRCWSRSAKTIEGVQTFHGREQLNAFLDGTQVLIDLLPTTPETTNLIDEHVLSVLPHGAFFLNMARGAHVVEADLLAALNSGQLAGAALDVFQTEPLPKDHPLWSHPHVTITPHTAAITLPGEAMDFIAGAILALEQGQQPGGLVDRQRGY</sequence>
<evidence type="ECO:0000259" key="5">
    <source>
        <dbReference type="Pfam" id="PF02826"/>
    </source>
</evidence>
<comment type="caution">
    <text evidence="6">The sequence shown here is derived from an EMBL/GenBank/DDBJ whole genome shotgun (WGS) entry which is preliminary data.</text>
</comment>
<protein>
    <submittedName>
        <fullName evidence="6">Bifunctional glyoxylate/hydroxypyruvate reductase A</fullName>
        <ecNumber evidence="6">1.1.1.79</ecNumber>
        <ecNumber evidence="6">1.1.1.81</ecNumber>
    </submittedName>
</protein>
<evidence type="ECO:0000313" key="6">
    <source>
        <dbReference type="EMBL" id="KHJ66265.1"/>
    </source>
</evidence>
<dbReference type="NCBIfam" id="NF012013">
    <property type="entry name" value="PRK15469.1"/>
    <property type="match status" value="1"/>
</dbReference>
<evidence type="ECO:0000256" key="1">
    <source>
        <dbReference type="ARBA" id="ARBA00022490"/>
    </source>
</evidence>
<dbReference type="Gene3D" id="3.40.50.720">
    <property type="entry name" value="NAD(P)-binding Rossmann-like Domain"/>
    <property type="match status" value="2"/>
</dbReference>
<proteinExistence type="predicted"/>
<reference evidence="6 7" key="1">
    <citation type="submission" date="2014-11" db="EMBL/GenBank/DDBJ databases">
        <title>Genome sequencing of Pantoea rodasii ND03.</title>
        <authorList>
            <person name="Muhamad Yunos N.Y."/>
            <person name="Chan K.-G."/>
        </authorList>
    </citation>
    <scope>NUCLEOTIDE SEQUENCE [LARGE SCALE GENOMIC DNA]</scope>
    <source>
        <strain evidence="6 7">ND03</strain>
    </source>
</reference>
<keyword evidence="6" id="KW-0670">Pyruvate</keyword>
<keyword evidence="3 6" id="KW-0560">Oxidoreductase</keyword>
<dbReference type="GO" id="GO:0030267">
    <property type="term" value="F:glyoxylate reductase (NADPH) activity"/>
    <property type="evidence" value="ECO:0007669"/>
    <property type="project" value="UniProtKB-EC"/>
</dbReference>